<evidence type="ECO:0000313" key="2">
    <source>
        <dbReference type="Proteomes" id="UP001057452"/>
    </source>
</evidence>
<accession>A0ACB9XW08</accession>
<comment type="caution">
    <text evidence="1">The sequence shown here is derived from an EMBL/GenBank/DDBJ whole genome shotgun (WGS) entry which is preliminary data.</text>
</comment>
<evidence type="ECO:0000313" key="1">
    <source>
        <dbReference type="EMBL" id="KAI4830911.1"/>
    </source>
</evidence>
<name>A0ACB9XW08_CHAAC</name>
<dbReference type="EMBL" id="CM043787">
    <property type="protein sequence ID" value="KAI4830911.1"/>
    <property type="molecule type" value="Genomic_DNA"/>
</dbReference>
<keyword evidence="2" id="KW-1185">Reference proteome</keyword>
<gene>
    <name evidence="1" type="ORF">KUCAC02_002512</name>
</gene>
<proteinExistence type="predicted"/>
<dbReference type="Proteomes" id="UP001057452">
    <property type="component" value="Chromosome 3"/>
</dbReference>
<sequence length="100" mass="10689">MDCERVIEERDCVLQADGGSDAVSDDWAPETGAIASLWQQAHTLALLLQPLPFQQQKGGVVSDCDQFKDISAAMTTMAMAAALCSVLLYEWAPAAAETLS</sequence>
<organism evidence="1 2">
    <name type="scientific">Chaenocephalus aceratus</name>
    <name type="common">Blackfin icefish</name>
    <name type="synonym">Chaenichthys aceratus</name>
    <dbReference type="NCBI Taxonomy" id="36190"/>
    <lineage>
        <taxon>Eukaryota</taxon>
        <taxon>Metazoa</taxon>
        <taxon>Chordata</taxon>
        <taxon>Craniata</taxon>
        <taxon>Vertebrata</taxon>
        <taxon>Euteleostomi</taxon>
        <taxon>Actinopterygii</taxon>
        <taxon>Neopterygii</taxon>
        <taxon>Teleostei</taxon>
        <taxon>Neoteleostei</taxon>
        <taxon>Acanthomorphata</taxon>
        <taxon>Eupercaria</taxon>
        <taxon>Perciformes</taxon>
        <taxon>Notothenioidei</taxon>
        <taxon>Channichthyidae</taxon>
        <taxon>Chaenocephalus</taxon>
    </lineage>
</organism>
<reference evidence="1" key="1">
    <citation type="submission" date="2022-05" db="EMBL/GenBank/DDBJ databases">
        <title>Chromosome-level genome of Chaenocephalus aceratus.</title>
        <authorList>
            <person name="Park H."/>
        </authorList>
    </citation>
    <scope>NUCLEOTIDE SEQUENCE</scope>
    <source>
        <strain evidence="1">KU_202001</strain>
    </source>
</reference>
<protein>
    <submittedName>
        <fullName evidence="1">Uncharacterized protein</fullName>
    </submittedName>
</protein>